<protein>
    <submittedName>
        <fullName evidence="1">Uncharacterized protein</fullName>
    </submittedName>
</protein>
<reference evidence="1" key="1">
    <citation type="submission" date="2019-11" db="EMBL/GenBank/DDBJ databases">
        <title>Nori genome reveals adaptations in red seaweeds to the harsh intertidal environment.</title>
        <authorList>
            <person name="Wang D."/>
            <person name="Mao Y."/>
        </authorList>
    </citation>
    <scope>NUCLEOTIDE SEQUENCE</scope>
    <source>
        <tissue evidence="1">Gametophyte</tissue>
    </source>
</reference>
<accession>A0ACC3C9V8</accession>
<evidence type="ECO:0000313" key="1">
    <source>
        <dbReference type="EMBL" id="KAK1866724.1"/>
    </source>
</evidence>
<sequence>MDPEEAAVERALTRLAVASSDGALQSVLATLLPALLAATATTSPGAKRALVDALQHINVRLRAAAGVRLPTAALLRQAADPATPPVARTFLLSGGYLRRAVGREDAAARAQLLGGVVAAAATGVPPSAASAAALEGAGGGGGGSSSGGASDPAAVVAAHTDLEAVAAVLLPPPDAPAPSASAALAAAAAAAAGTTTAAGDGDAGREEPLSTIPPWQPPLPTGPPAADVAAARARGTILAVAADCLAAADSLPATSGAVGGREAARNARYEALLHGPTALSAVALSLWVAYLGAALAGRLPQTVAPPPAVLPAAVRFLEAYARHAGDGTGSSPPATQTAGARPSAEAAAASAAQTNGGAATEAAAVSAAQTNGGAATGRGASPLPGAAASTDAADGGDTPSWAAARVYPLFLRAVADASSRVAETAEAALRRLPAGGKTADAHSDWLPTLLVRAAGSPGASVALRAAALSRALVRSTAAADVFPGAIAVARASAFCRGSGPAAGRLRGLGIQWIGWMVTYASDAAIARHGASLVGPLSRVLSHPGAWSSGLCVFAPSGIASLAIRCPALVADSPSTARVVLGAAADKHAPEDVRASVARALDGLSAAYVVAPPGVREEVAAAGVEAFHSGAMSPAGRAACVRWVASLGGEGVGPRWLAVVAAGDGAAEVRTAAGAALRTGALPPFAALLDAAAHGGSLAASPVAASSSAAGDNTDGADGASGGGGTISDLPGRPRLTPESWAALLGFALRCWVAEKSGTPQTSSAKAEVIANAAANEAPLSRPAARLLKYATALLLPTAAPAYLLGSMAAVPPVPATVTAAPALTVVLTLAGGYPAAVANAFHPHLRVLTAAAAAVPPPSPTVMAALARLVGVAVTAAPTEGMTETVAALTSEVRAAASAAAATGGAGLGGKVDAAVLCLGRVLAAVGAGADVPRGDAFASLVEVLMEEGASVAAAATAIGAVGECGLLPLVAGSATDEPTTKPTNGSLSTSEAKRLKTDAPPTATRAGVVTRLADLAADKKASARVVEAAASALGRLAVGDRSLAPAVVKALLAAASARPEEEVALSVAEALARAATGLNLPPPPPADEEDDVAAPPPTSGAAAAGAGEPAGAGSDANVRSKRADRVLTVTAEEELAAVVATPVSTLTWVGGEEPSVAAAGNADMDVDADGSGDAPTVKAPSAKEPLIKTALDAMLALCYNAVPHIRASGVVGVYTALQLIGSPTAAPAYAVGDDTAGTALAAARDAVRDTLPGAQRAFATLLADQNPVTQQLAARGVVLAHHLSDPAAQADLVASLVKSLASDRSKASTASTVPGDQASLLPGAAPGGAAVGGSGGGGSGGAAAPSTYRDLCAVATDAGHPELLYKLMDVAGAAAMWNSRRGAALASRALLRAGGGGGDGGAAAQLAPHLPALLPRVFLYAHDPAASVASSMKAVLDALAEAGGYPSDREAVDAHYDAVLSHTLTAMGARLWRLREAACGAARSALAGRSWATVSPHMALLWRMLWRAMDDVKETVRVAAGAYGRALAELSVRLCDVRLSSTSTAGAAVGVVLPALLPALTHSVAEVRQLAWKTLSTVLRTAGGGASSSAALQPVVASAAGALLEAATELEPAVLNYAQFHVADGDSLEAARVSAAASSASDVIDALERLVPLVSDANAKELVGVVVRSAKTGVGVPTRVATARFIRSLSAAAGGAAAVVAPSAGRLLRAATAAAAAERSSSMVSAWAAAAGSAARIATDTAVGRWTGELATDAAAEDATVRMRTAVLARALYAQAPDVAARHASALLPIAYIGSHADDGAGGDAWRTVWADGCPSPAAGLRLYYAEVATMAATQLAESPSYDVKRAAAGALGGLAAPLVGRTGTERVVADALAALVAALPGRLWEGKAALVTAVADLVEALSGVQDPPRDMTAAAPTAPVTATGSTASAAASGGSDAPPRSEKQREDAAWADSVWAALPGGPAGVAAAVIKEATRGPAAYRSAATAALSRVVASVRDRVPLVDDVVAALAPLLMSAAPAAASMTPAAAATTAADTDLATVQGARRDARAATVRALGVVAAAYPSAAAPAGRQAAALPTVVALLAGGVAGEREVRLAAATALGAVARRSSAAALAAAAPALLSGPPPAVAAPASTAAATSGADAAPAPPPTPLAPAVASLGTALGAAVADARFATVRRAGLEVAVCLREVMPAATLAAALGGVPAPGGGSLLALIRSAAAVDRDAAAKELGRRAVAGL</sequence>
<evidence type="ECO:0000313" key="2">
    <source>
        <dbReference type="Proteomes" id="UP000798662"/>
    </source>
</evidence>
<proteinExistence type="predicted"/>
<organism evidence="1 2">
    <name type="scientific">Pyropia yezoensis</name>
    <name type="common">Susabi-nori</name>
    <name type="synonym">Porphyra yezoensis</name>
    <dbReference type="NCBI Taxonomy" id="2788"/>
    <lineage>
        <taxon>Eukaryota</taxon>
        <taxon>Rhodophyta</taxon>
        <taxon>Bangiophyceae</taxon>
        <taxon>Bangiales</taxon>
        <taxon>Bangiaceae</taxon>
        <taxon>Pyropia</taxon>
    </lineage>
</organism>
<dbReference type="Proteomes" id="UP000798662">
    <property type="component" value="Chromosome 2"/>
</dbReference>
<comment type="caution">
    <text evidence="1">The sequence shown here is derived from an EMBL/GenBank/DDBJ whole genome shotgun (WGS) entry which is preliminary data.</text>
</comment>
<name>A0ACC3C9V8_PYRYE</name>
<gene>
    <name evidence="1" type="ORF">I4F81_009239</name>
</gene>
<dbReference type="EMBL" id="CM020619">
    <property type="protein sequence ID" value="KAK1866724.1"/>
    <property type="molecule type" value="Genomic_DNA"/>
</dbReference>
<keyword evidence="2" id="KW-1185">Reference proteome</keyword>